<evidence type="ECO:0000256" key="3">
    <source>
        <dbReference type="PROSITE-ProRule" id="PRU00023"/>
    </source>
</evidence>
<protein>
    <submittedName>
        <fullName evidence="4">Uncharacterized protein</fullName>
    </submittedName>
</protein>
<dbReference type="Gene3D" id="1.25.40.20">
    <property type="entry name" value="Ankyrin repeat-containing domain"/>
    <property type="match status" value="1"/>
</dbReference>
<feature type="repeat" description="ANK" evidence="3">
    <location>
        <begin position="42"/>
        <end position="74"/>
    </location>
</feature>
<evidence type="ECO:0000256" key="2">
    <source>
        <dbReference type="ARBA" id="ARBA00023043"/>
    </source>
</evidence>
<organism evidence="4 5">
    <name type="scientific">Aphanomyces euteiches</name>
    <dbReference type="NCBI Taxonomy" id="100861"/>
    <lineage>
        <taxon>Eukaryota</taxon>
        <taxon>Sar</taxon>
        <taxon>Stramenopiles</taxon>
        <taxon>Oomycota</taxon>
        <taxon>Saprolegniomycetes</taxon>
        <taxon>Saprolegniales</taxon>
        <taxon>Verrucalvaceae</taxon>
        <taxon>Aphanomyces</taxon>
    </lineage>
</organism>
<keyword evidence="5" id="KW-1185">Reference proteome</keyword>
<dbReference type="SMART" id="SM00248">
    <property type="entry name" value="ANK"/>
    <property type="match status" value="3"/>
</dbReference>
<accession>A0A6G0W741</accession>
<dbReference type="EMBL" id="VJMJ01000355">
    <property type="protein sequence ID" value="KAF0721964.1"/>
    <property type="molecule type" value="Genomic_DNA"/>
</dbReference>
<feature type="repeat" description="ANK" evidence="3">
    <location>
        <begin position="14"/>
        <end position="41"/>
    </location>
</feature>
<dbReference type="PANTHER" id="PTHR24171:SF9">
    <property type="entry name" value="ANKYRIN REPEAT DOMAIN-CONTAINING PROTEIN 39"/>
    <property type="match status" value="1"/>
</dbReference>
<reference evidence="4 5" key="1">
    <citation type="submission" date="2019-07" db="EMBL/GenBank/DDBJ databases">
        <title>Genomics analysis of Aphanomyces spp. identifies a new class of oomycete effector associated with host adaptation.</title>
        <authorList>
            <person name="Gaulin E."/>
        </authorList>
    </citation>
    <scope>NUCLEOTIDE SEQUENCE [LARGE SCALE GENOMIC DNA]</scope>
    <source>
        <strain evidence="4 5">ATCC 201684</strain>
    </source>
</reference>
<dbReference type="PANTHER" id="PTHR24171">
    <property type="entry name" value="ANKYRIN REPEAT DOMAIN-CONTAINING PROTEIN 39-RELATED"/>
    <property type="match status" value="1"/>
</dbReference>
<dbReference type="PROSITE" id="PS50088">
    <property type="entry name" value="ANK_REPEAT"/>
    <property type="match status" value="3"/>
</dbReference>
<feature type="repeat" description="ANK" evidence="3">
    <location>
        <begin position="75"/>
        <end position="100"/>
    </location>
</feature>
<proteinExistence type="predicted"/>
<name>A0A6G0W741_9STRA</name>
<evidence type="ECO:0000313" key="5">
    <source>
        <dbReference type="Proteomes" id="UP000481153"/>
    </source>
</evidence>
<gene>
    <name evidence="4" type="ORF">Ae201684_018786</name>
</gene>
<dbReference type="Pfam" id="PF12796">
    <property type="entry name" value="Ank_2"/>
    <property type="match status" value="1"/>
</dbReference>
<dbReference type="Proteomes" id="UP000481153">
    <property type="component" value="Unassembled WGS sequence"/>
</dbReference>
<dbReference type="PROSITE" id="PS50297">
    <property type="entry name" value="ANK_REP_REGION"/>
    <property type="match status" value="2"/>
</dbReference>
<keyword evidence="2 3" id="KW-0040">ANK repeat</keyword>
<sequence>MDNTKHPIAAGKDLLAAAQNGDLNSVRDLLTRGADANFNDERDESPLHWASGKGYLDIVKELLLHGASVDAQSQSGSAGLHFAASSGHLDVVAELLARGAMGCYSFW</sequence>
<comment type="caution">
    <text evidence="4">The sequence shown here is derived from an EMBL/GenBank/DDBJ whole genome shotgun (WGS) entry which is preliminary data.</text>
</comment>
<dbReference type="VEuPathDB" id="FungiDB:AeMF1_008501"/>
<evidence type="ECO:0000256" key="1">
    <source>
        <dbReference type="ARBA" id="ARBA00022737"/>
    </source>
</evidence>
<dbReference type="AlphaFoldDB" id="A0A6G0W741"/>
<dbReference type="InterPro" id="IPR002110">
    <property type="entry name" value="Ankyrin_rpt"/>
</dbReference>
<evidence type="ECO:0000313" key="4">
    <source>
        <dbReference type="EMBL" id="KAF0721964.1"/>
    </source>
</evidence>
<keyword evidence="1" id="KW-0677">Repeat</keyword>
<dbReference type="SUPFAM" id="SSF48403">
    <property type="entry name" value="Ankyrin repeat"/>
    <property type="match status" value="1"/>
</dbReference>
<dbReference type="InterPro" id="IPR036770">
    <property type="entry name" value="Ankyrin_rpt-contain_sf"/>
</dbReference>